<name>A0A8X6PRH1_NEPPI</name>
<comment type="caution">
    <text evidence="1">The sequence shown here is derived from an EMBL/GenBank/DDBJ whole genome shotgun (WGS) entry which is preliminary data.</text>
</comment>
<sequence>MLLLAGHLSCGLKRGLQKINVSKTKRAGSVTACQDRGQLRVKGGLPPPPPVERWQPEELHILHIHTSRRPAGGS</sequence>
<dbReference type="EMBL" id="BMAW01072878">
    <property type="protein sequence ID" value="GFT85170.1"/>
    <property type="molecule type" value="Genomic_DNA"/>
</dbReference>
<evidence type="ECO:0000313" key="2">
    <source>
        <dbReference type="Proteomes" id="UP000887013"/>
    </source>
</evidence>
<dbReference type="AlphaFoldDB" id="A0A8X6PRH1"/>
<evidence type="ECO:0000313" key="1">
    <source>
        <dbReference type="EMBL" id="GFT85170.1"/>
    </source>
</evidence>
<gene>
    <name evidence="1" type="ORF">NPIL_307031</name>
</gene>
<organism evidence="1 2">
    <name type="scientific">Nephila pilipes</name>
    <name type="common">Giant wood spider</name>
    <name type="synonym">Nephila maculata</name>
    <dbReference type="NCBI Taxonomy" id="299642"/>
    <lineage>
        <taxon>Eukaryota</taxon>
        <taxon>Metazoa</taxon>
        <taxon>Ecdysozoa</taxon>
        <taxon>Arthropoda</taxon>
        <taxon>Chelicerata</taxon>
        <taxon>Arachnida</taxon>
        <taxon>Araneae</taxon>
        <taxon>Araneomorphae</taxon>
        <taxon>Entelegynae</taxon>
        <taxon>Araneoidea</taxon>
        <taxon>Nephilidae</taxon>
        <taxon>Nephila</taxon>
    </lineage>
</organism>
<accession>A0A8X6PRH1</accession>
<proteinExistence type="predicted"/>
<protein>
    <submittedName>
        <fullName evidence="1">Uncharacterized protein</fullName>
    </submittedName>
</protein>
<dbReference type="Proteomes" id="UP000887013">
    <property type="component" value="Unassembled WGS sequence"/>
</dbReference>
<keyword evidence="2" id="KW-1185">Reference proteome</keyword>
<reference evidence="1" key="1">
    <citation type="submission" date="2020-08" db="EMBL/GenBank/DDBJ databases">
        <title>Multicomponent nature underlies the extraordinary mechanical properties of spider dragline silk.</title>
        <authorList>
            <person name="Kono N."/>
            <person name="Nakamura H."/>
            <person name="Mori M."/>
            <person name="Yoshida Y."/>
            <person name="Ohtoshi R."/>
            <person name="Malay A.D."/>
            <person name="Moran D.A.P."/>
            <person name="Tomita M."/>
            <person name="Numata K."/>
            <person name="Arakawa K."/>
        </authorList>
    </citation>
    <scope>NUCLEOTIDE SEQUENCE</scope>
</reference>